<accession>A0A5E7AG15</accession>
<feature type="domain" description="Lysozyme inhibitor LprI-like N-terminal" evidence="2">
    <location>
        <begin position="26"/>
        <end position="116"/>
    </location>
</feature>
<dbReference type="RefSeq" id="WP_150640959.1">
    <property type="nucleotide sequence ID" value="NZ_CABVHQ010000005.1"/>
</dbReference>
<name>A0A5E7AG15_PSEFL</name>
<protein>
    <recommendedName>
        <fullName evidence="2">Lysozyme inhibitor LprI-like N-terminal domain-containing protein</fullName>
    </recommendedName>
</protein>
<dbReference type="AlphaFoldDB" id="A0A5E7AG15"/>
<dbReference type="Proteomes" id="UP000337909">
    <property type="component" value="Unassembled WGS sequence"/>
</dbReference>
<proteinExistence type="predicted"/>
<evidence type="ECO:0000259" key="2">
    <source>
        <dbReference type="Pfam" id="PF07007"/>
    </source>
</evidence>
<evidence type="ECO:0000313" key="4">
    <source>
        <dbReference type="Proteomes" id="UP000337909"/>
    </source>
</evidence>
<dbReference type="EMBL" id="CABVHQ010000005">
    <property type="protein sequence ID" value="VVN77946.1"/>
    <property type="molecule type" value="Genomic_DNA"/>
</dbReference>
<gene>
    <name evidence="3" type="ORF">PS691_00854</name>
</gene>
<dbReference type="PANTHER" id="PTHR39176">
    <property type="entry name" value="PERIPLASMIC PROTEIN-RELATED"/>
    <property type="match status" value="1"/>
</dbReference>
<evidence type="ECO:0000313" key="3">
    <source>
        <dbReference type="EMBL" id="VVN77946.1"/>
    </source>
</evidence>
<sequence precursor="true">MRLLGLMAYFSSFFWVPLVVANSDCNPNSPVTRDILECATSSYKRVDKKLNEQYGILVSDPKFPNKNLLLEGERAWIKYRDAHCNNVYDSVYPGDESGIEKIGCLITLTSSRLVELVYLETGANGDGFYNALSIMSSVSSKTREEILSYIESVDQYPEEAEYYEKNCELTGLVHAEEGKLCRARMKFQGM</sequence>
<feature type="signal peptide" evidence="1">
    <location>
        <begin position="1"/>
        <end position="21"/>
    </location>
</feature>
<dbReference type="OrthoDB" id="7340239at2"/>
<organism evidence="3 4">
    <name type="scientific">Pseudomonas fluorescens</name>
    <dbReference type="NCBI Taxonomy" id="294"/>
    <lineage>
        <taxon>Bacteria</taxon>
        <taxon>Pseudomonadati</taxon>
        <taxon>Pseudomonadota</taxon>
        <taxon>Gammaproteobacteria</taxon>
        <taxon>Pseudomonadales</taxon>
        <taxon>Pseudomonadaceae</taxon>
        <taxon>Pseudomonas</taxon>
    </lineage>
</organism>
<evidence type="ECO:0000256" key="1">
    <source>
        <dbReference type="SAM" id="SignalP"/>
    </source>
</evidence>
<keyword evidence="1" id="KW-0732">Signal</keyword>
<dbReference type="Gene3D" id="1.20.1270.180">
    <property type="match status" value="1"/>
</dbReference>
<dbReference type="InterPro" id="IPR009739">
    <property type="entry name" value="LprI-like_N"/>
</dbReference>
<dbReference type="Pfam" id="PF07007">
    <property type="entry name" value="LprI"/>
    <property type="match status" value="1"/>
</dbReference>
<feature type="chain" id="PRO_5022783619" description="Lysozyme inhibitor LprI-like N-terminal domain-containing protein" evidence="1">
    <location>
        <begin position="22"/>
        <end position="190"/>
    </location>
</feature>
<dbReference type="PANTHER" id="PTHR39176:SF1">
    <property type="entry name" value="PERIPLASMIC PROTEIN"/>
    <property type="match status" value="1"/>
</dbReference>
<reference evidence="3 4" key="1">
    <citation type="submission" date="2019-09" db="EMBL/GenBank/DDBJ databases">
        <authorList>
            <person name="Chandra G."/>
            <person name="Truman W A."/>
        </authorList>
    </citation>
    <scope>NUCLEOTIDE SEQUENCE [LARGE SCALE GENOMIC DNA]</scope>
    <source>
        <strain evidence="3">PS691</strain>
    </source>
</reference>